<dbReference type="NCBIfam" id="TIGR00654">
    <property type="entry name" value="PhzF_family"/>
    <property type="match status" value="1"/>
</dbReference>
<reference evidence="3" key="2">
    <citation type="journal article" date="2021" name="Syst. Appl. Microbiol.">
        <title>Roseomonas hellenica sp. nov., isolated from roots of wild-growing Alkanna tinctoria.</title>
        <authorList>
            <person name="Rat A."/>
            <person name="Naranjo H.D."/>
            <person name="Lebbe L."/>
            <person name="Cnockaert M."/>
            <person name="Krigas N."/>
            <person name="Grigoriadou K."/>
            <person name="Maloupa E."/>
            <person name="Willems A."/>
        </authorList>
    </citation>
    <scope>NUCLEOTIDE SEQUENCE</scope>
    <source>
        <strain evidence="3">LMG 31228</strain>
    </source>
</reference>
<keyword evidence="4" id="KW-1185">Reference proteome</keyword>
<name>A0A9X9XC57_9PROT</name>
<evidence type="ECO:0000256" key="2">
    <source>
        <dbReference type="PIRSR" id="PIRSR016184-1"/>
    </source>
</evidence>
<accession>A0A9X9XC57</accession>
<dbReference type="PANTHER" id="PTHR13774">
    <property type="entry name" value="PHENAZINE BIOSYNTHESIS PROTEIN"/>
    <property type="match status" value="1"/>
</dbReference>
<dbReference type="GO" id="GO:0016853">
    <property type="term" value="F:isomerase activity"/>
    <property type="evidence" value="ECO:0007669"/>
    <property type="project" value="TreeGrafter"/>
</dbReference>
<reference evidence="3" key="1">
    <citation type="submission" date="2020-01" db="EMBL/GenBank/DDBJ databases">
        <authorList>
            <person name="Rat A."/>
        </authorList>
    </citation>
    <scope>NUCLEOTIDE SEQUENCE</scope>
    <source>
        <strain evidence="3">LMG 31228</strain>
    </source>
</reference>
<proteinExistence type="inferred from homology"/>
<dbReference type="RefSeq" id="WP_211846821.1">
    <property type="nucleotide sequence ID" value="NZ_JAAEDL010000010.1"/>
</dbReference>
<comment type="similarity">
    <text evidence="1">Belongs to the PhzF family.</text>
</comment>
<dbReference type="EMBL" id="JAAEDL010000010">
    <property type="protein sequence ID" value="MBR0681293.1"/>
    <property type="molecule type" value="Genomic_DNA"/>
</dbReference>
<feature type="active site" evidence="2">
    <location>
        <position position="47"/>
    </location>
</feature>
<organism evidence="3 4">
    <name type="scientific">Neoroseomonas eburnea</name>
    <dbReference type="NCBI Taxonomy" id="1346889"/>
    <lineage>
        <taxon>Bacteria</taxon>
        <taxon>Pseudomonadati</taxon>
        <taxon>Pseudomonadota</taxon>
        <taxon>Alphaproteobacteria</taxon>
        <taxon>Acetobacterales</taxon>
        <taxon>Acetobacteraceae</taxon>
        <taxon>Neoroseomonas</taxon>
    </lineage>
</organism>
<comment type="caution">
    <text evidence="3">The sequence shown here is derived from an EMBL/GenBank/DDBJ whole genome shotgun (WGS) entry which is preliminary data.</text>
</comment>
<dbReference type="Proteomes" id="UP001138709">
    <property type="component" value="Unassembled WGS sequence"/>
</dbReference>
<evidence type="ECO:0000313" key="3">
    <source>
        <dbReference type="EMBL" id="MBR0681293.1"/>
    </source>
</evidence>
<dbReference type="Pfam" id="PF02567">
    <property type="entry name" value="PhzC-PhzF"/>
    <property type="match status" value="1"/>
</dbReference>
<dbReference type="AlphaFoldDB" id="A0A9X9XC57"/>
<evidence type="ECO:0000256" key="1">
    <source>
        <dbReference type="ARBA" id="ARBA00008270"/>
    </source>
</evidence>
<evidence type="ECO:0000313" key="4">
    <source>
        <dbReference type="Proteomes" id="UP001138709"/>
    </source>
</evidence>
<dbReference type="SUPFAM" id="SSF54506">
    <property type="entry name" value="Diaminopimelate epimerase-like"/>
    <property type="match status" value="1"/>
</dbReference>
<dbReference type="Gene3D" id="3.10.310.10">
    <property type="entry name" value="Diaminopimelate Epimerase, Chain A, domain 1"/>
    <property type="match status" value="2"/>
</dbReference>
<dbReference type="PANTHER" id="PTHR13774:SF32">
    <property type="entry name" value="ANTISENSE-ENHANCING SEQUENCE 1"/>
    <property type="match status" value="1"/>
</dbReference>
<gene>
    <name evidence="3" type="ORF">GXW74_12425</name>
</gene>
<dbReference type="InterPro" id="IPR003719">
    <property type="entry name" value="Phenazine_PhzF-like"/>
</dbReference>
<dbReference type="GO" id="GO:0005737">
    <property type="term" value="C:cytoplasm"/>
    <property type="evidence" value="ECO:0007669"/>
    <property type="project" value="TreeGrafter"/>
</dbReference>
<dbReference type="PIRSF" id="PIRSF016184">
    <property type="entry name" value="PhzC_PhzF"/>
    <property type="match status" value="1"/>
</dbReference>
<protein>
    <submittedName>
        <fullName evidence="3">PhzF family phenazine biosynthesis protein</fullName>
    </submittedName>
</protein>
<sequence length="296" mass="31102">MRAFRFVTVDVFTEHRFGGNQLAVFPDARGLTDSEMQALAAEFNLSETTFVLPPASPHNTARVRIFNRVAEMPFAGHPNVGTAFVLGREEEESPRALRFEEPAGLVEVVLERDQAGRVVGADVAAPQPLSLGAPVAVEIIAACAGLPPEAILTVSHPPVPASVGNPFVIAEVAPDALSRAAPDLAAFQRARAARPEMGGRFALYLYARGEGTALRARMFGPLSGTWEDPATGSAASPLAALLLSLGGAPEGRWQVTQGVEMGRPSLLAVSARRVADGIRATVGGRCVPVLRGEAVL</sequence>